<feature type="signal peptide" evidence="2">
    <location>
        <begin position="1"/>
        <end position="18"/>
    </location>
</feature>
<dbReference type="InterPro" id="IPR055355">
    <property type="entry name" value="ZP-C"/>
</dbReference>
<dbReference type="PANTHER" id="PTHR46560:SF5">
    <property type="entry name" value="CYPHER, ISOFORM B"/>
    <property type="match status" value="1"/>
</dbReference>
<evidence type="ECO:0000256" key="2">
    <source>
        <dbReference type="SAM" id="SignalP"/>
    </source>
</evidence>
<evidence type="ECO:0000313" key="5">
    <source>
        <dbReference type="Proteomes" id="UP001353858"/>
    </source>
</evidence>
<dbReference type="PROSITE" id="PS51034">
    <property type="entry name" value="ZP_2"/>
    <property type="match status" value="1"/>
</dbReference>
<keyword evidence="1" id="KW-0812">Transmembrane</keyword>
<dbReference type="Pfam" id="PF25057">
    <property type="entry name" value="CUT_N"/>
    <property type="match status" value="1"/>
</dbReference>
<dbReference type="SMART" id="SM00241">
    <property type="entry name" value="ZP"/>
    <property type="match status" value="1"/>
</dbReference>
<dbReference type="Pfam" id="PF00100">
    <property type="entry name" value="Zona_pellucida"/>
    <property type="match status" value="1"/>
</dbReference>
<keyword evidence="1" id="KW-1133">Transmembrane helix</keyword>
<sequence>MIYCSIQFLFVTWYAVQAAFTPDLPQPRLSAINKIADVSATCDSSSINITVLMENPFRGLLFTKDFPHECHATESLSYSLSLHLPTSGCGIRLNSRMVSNVEEFFYEATLVIQQDRYLQQVTDLEYIVKCVLQNNDFVVKSKPMVDAVKKIIRQKYKKDVRSGRMGPSFKQSEYLPENYLSQEVIDTLSAAKAWMEIIPEQKSDHPGVLEVGEPTLLIVKSTLPVGIGWKVVDCAAHDGLGDSSQKLLDEKGCPIDELLLAAPLMGPPKPIAQMRHQEVVSKFSAFKFPDRDRLHLSCGLQICKGNCEKVNCTHESITNLANDHRLARTLSKHGEVIDRFEVFNSVEVIAPGIEIDEFRNEKKDKVNDLLISPFGRLPGDKTFCVSSDKMAITFALLGLIFLFAVIVAVAALMKARRSGSNLSYYSKSLFSSTSSDSRFGGSKLLLHECPSIRQSIARGVPYGRVF</sequence>
<keyword evidence="5" id="KW-1185">Reference proteome</keyword>
<proteinExistence type="predicted"/>
<evidence type="ECO:0000256" key="1">
    <source>
        <dbReference type="SAM" id="Phobius"/>
    </source>
</evidence>
<reference evidence="5" key="1">
    <citation type="submission" date="2023-01" db="EMBL/GenBank/DDBJ databases">
        <title>Key to firefly adult light organ development and bioluminescence: homeobox transcription factors regulate luciferase expression and transportation to peroxisome.</title>
        <authorList>
            <person name="Fu X."/>
        </authorList>
    </citation>
    <scope>NUCLEOTIDE SEQUENCE [LARGE SCALE GENOMIC DNA]</scope>
</reference>
<organism evidence="4 5">
    <name type="scientific">Aquatica leii</name>
    <dbReference type="NCBI Taxonomy" id="1421715"/>
    <lineage>
        <taxon>Eukaryota</taxon>
        <taxon>Metazoa</taxon>
        <taxon>Ecdysozoa</taxon>
        <taxon>Arthropoda</taxon>
        <taxon>Hexapoda</taxon>
        <taxon>Insecta</taxon>
        <taxon>Pterygota</taxon>
        <taxon>Neoptera</taxon>
        <taxon>Endopterygota</taxon>
        <taxon>Coleoptera</taxon>
        <taxon>Polyphaga</taxon>
        <taxon>Elateriformia</taxon>
        <taxon>Elateroidea</taxon>
        <taxon>Lampyridae</taxon>
        <taxon>Luciolinae</taxon>
        <taxon>Aquatica</taxon>
    </lineage>
</organism>
<dbReference type="PANTHER" id="PTHR46560">
    <property type="entry name" value="CYPHER, ISOFORM B"/>
    <property type="match status" value="1"/>
</dbReference>
<gene>
    <name evidence="4" type="ORF">RN001_001218</name>
</gene>
<name>A0AAN7Q7Q7_9COLE</name>
<feature type="domain" description="ZP" evidence="3">
    <location>
        <begin position="41"/>
        <end position="319"/>
    </location>
</feature>
<evidence type="ECO:0000259" key="3">
    <source>
        <dbReference type="PROSITE" id="PS51034"/>
    </source>
</evidence>
<keyword evidence="2" id="KW-0732">Signal</keyword>
<keyword evidence="1" id="KW-0472">Membrane</keyword>
<dbReference type="AlphaFoldDB" id="A0AAN7Q7Q7"/>
<feature type="chain" id="PRO_5042902304" description="ZP domain-containing protein" evidence="2">
    <location>
        <begin position="19"/>
        <end position="466"/>
    </location>
</feature>
<dbReference type="EMBL" id="JARPUR010000001">
    <property type="protein sequence ID" value="KAK4884947.1"/>
    <property type="molecule type" value="Genomic_DNA"/>
</dbReference>
<comment type="caution">
    <text evidence="4">The sequence shown here is derived from an EMBL/GenBank/DDBJ whole genome shotgun (WGS) entry which is preliminary data.</text>
</comment>
<feature type="transmembrane region" description="Helical" evidence="1">
    <location>
        <begin position="390"/>
        <end position="413"/>
    </location>
</feature>
<dbReference type="InterPro" id="IPR056953">
    <property type="entry name" value="CUT_N"/>
</dbReference>
<dbReference type="InterPro" id="IPR001507">
    <property type="entry name" value="ZP_dom"/>
</dbReference>
<accession>A0AAN7Q7Q7</accession>
<protein>
    <recommendedName>
        <fullName evidence="3">ZP domain-containing protein</fullName>
    </recommendedName>
</protein>
<evidence type="ECO:0000313" key="4">
    <source>
        <dbReference type="EMBL" id="KAK4884947.1"/>
    </source>
</evidence>
<dbReference type="Proteomes" id="UP001353858">
    <property type="component" value="Unassembled WGS sequence"/>
</dbReference>